<feature type="transmembrane region" description="Helical" evidence="5">
    <location>
        <begin position="92"/>
        <end position="110"/>
    </location>
</feature>
<dbReference type="GO" id="GO:0005886">
    <property type="term" value="C:plasma membrane"/>
    <property type="evidence" value="ECO:0007669"/>
    <property type="project" value="UniProtKB-SubCell"/>
</dbReference>
<feature type="transmembrane region" description="Helical" evidence="5">
    <location>
        <begin position="226"/>
        <end position="245"/>
    </location>
</feature>
<proteinExistence type="inferred from homology"/>
<dbReference type="InterPro" id="IPR002781">
    <property type="entry name" value="TM_pro_TauE-like"/>
</dbReference>
<evidence type="ECO:0000256" key="3">
    <source>
        <dbReference type="ARBA" id="ARBA00022989"/>
    </source>
</evidence>
<dbReference type="PATRIC" id="fig|1357400.3.peg.770"/>
<feature type="transmembrane region" description="Helical" evidence="5">
    <location>
        <begin position="251"/>
        <end position="270"/>
    </location>
</feature>
<comment type="subcellular location">
    <subcellularLocation>
        <location evidence="5">Cell membrane</location>
        <topology evidence="5">Multi-pass membrane protein</topology>
    </subcellularLocation>
    <subcellularLocation>
        <location evidence="1">Membrane</location>
        <topology evidence="1">Multi-pass membrane protein</topology>
    </subcellularLocation>
</comment>
<evidence type="ECO:0000313" key="7">
    <source>
        <dbReference type="Proteomes" id="UP000018731"/>
    </source>
</evidence>
<dbReference type="Pfam" id="PF01925">
    <property type="entry name" value="TauE"/>
    <property type="match status" value="1"/>
</dbReference>
<comment type="caution">
    <text evidence="6">The sequence shown here is derived from an EMBL/GenBank/DDBJ whole genome shotgun (WGS) entry which is preliminary data.</text>
</comment>
<protein>
    <recommendedName>
        <fullName evidence="5">Probable membrane transporter protein</fullName>
    </recommendedName>
</protein>
<organism evidence="6 7">
    <name type="scientific">Helicobacter macacae MIT 99-5501</name>
    <dbReference type="NCBI Taxonomy" id="1357400"/>
    <lineage>
        <taxon>Bacteria</taxon>
        <taxon>Pseudomonadati</taxon>
        <taxon>Campylobacterota</taxon>
        <taxon>Epsilonproteobacteria</taxon>
        <taxon>Campylobacterales</taxon>
        <taxon>Helicobacteraceae</taxon>
        <taxon>Helicobacter</taxon>
    </lineage>
</organism>
<feature type="transmembrane region" description="Helical" evidence="5">
    <location>
        <begin position="194"/>
        <end position="214"/>
    </location>
</feature>
<keyword evidence="4 5" id="KW-0472">Membrane</keyword>
<keyword evidence="2 5" id="KW-0812">Transmembrane</keyword>
<keyword evidence="3 5" id="KW-1133">Transmembrane helix</keyword>
<evidence type="ECO:0000256" key="4">
    <source>
        <dbReference type="ARBA" id="ARBA00023136"/>
    </source>
</evidence>
<dbReference type="EMBL" id="AZJI01000001">
    <property type="protein sequence ID" value="ETD25221.1"/>
    <property type="molecule type" value="Genomic_DNA"/>
</dbReference>
<dbReference type="Proteomes" id="UP000018731">
    <property type="component" value="Unassembled WGS sequence"/>
</dbReference>
<evidence type="ECO:0000256" key="2">
    <source>
        <dbReference type="ARBA" id="ARBA00022692"/>
    </source>
</evidence>
<dbReference type="HOGENOM" id="CLU_045498_5_4_7"/>
<keyword evidence="7" id="KW-1185">Reference proteome</keyword>
<dbReference type="eggNOG" id="COG0730">
    <property type="taxonomic scope" value="Bacteria"/>
</dbReference>
<gene>
    <name evidence="6" type="ORF">HMPREF2086_00556</name>
</gene>
<reference evidence="6 7" key="1">
    <citation type="journal article" date="2014" name="Genome Announc.">
        <title>Draft genome sequences of six enterohepatic helicobacter species isolated from humans and one from rhesus macaques.</title>
        <authorList>
            <person name="Shen Z."/>
            <person name="Sheh A."/>
            <person name="Young S.K."/>
            <person name="Abouelliel A."/>
            <person name="Ward D.V."/>
            <person name="Earl A.M."/>
            <person name="Fox J.G."/>
        </authorList>
    </citation>
    <scope>NUCLEOTIDE SEQUENCE [LARGE SCALE GENOMIC DNA]</scope>
    <source>
        <strain evidence="6 7">MIT 99-5501</strain>
    </source>
</reference>
<sequence>MDINGEMTQNLFLIFGSMSGLDFAKFVIVGLIAGIAAGSFGIGGGIIIVPTMMFLGLPITHAIGMSIMQMIFSSIFGSYINYKKRNFDLKDGIFIGIGGLIGASFSGILLSVLSDVVINALFLSLNLVAFYRFAFKIKPQVSATPPNLTTLKKNVILICAGMVTGVFAISLGIGGGLLIAPILAYYLGYDSKKVVPLSLFFVIFSSVSGTASLYRAGVLSAEAMQGGLSIGLASLVGVAVGIYLVSKVSSAFHRNALVGIYVYAICLMSYKLGEKIFA</sequence>
<feature type="transmembrane region" description="Helical" evidence="5">
    <location>
        <begin position="116"/>
        <end position="134"/>
    </location>
</feature>
<dbReference type="AlphaFoldDB" id="V8CEQ6"/>
<feature type="transmembrane region" description="Helical" evidence="5">
    <location>
        <begin position="155"/>
        <end position="188"/>
    </location>
</feature>
<feature type="transmembrane region" description="Helical" evidence="5">
    <location>
        <begin position="59"/>
        <end position="80"/>
    </location>
</feature>
<accession>V8CEQ6</accession>
<evidence type="ECO:0000256" key="1">
    <source>
        <dbReference type="ARBA" id="ARBA00004141"/>
    </source>
</evidence>
<evidence type="ECO:0000313" key="6">
    <source>
        <dbReference type="EMBL" id="ETD25221.1"/>
    </source>
</evidence>
<feature type="transmembrane region" description="Helical" evidence="5">
    <location>
        <begin position="26"/>
        <end position="53"/>
    </location>
</feature>
<dbReference type="STRING" id="1357400.HMPREF2086_00556"/>
<keyword evidence="5" id="KW-1003">Cell membrane</keyword>
<dbReference type="PANTHER" id="PTHR43701">
    <property type="entry name" value="MEMBRANE TRANSPORTER PROTEIN MJ0441-RELATED"/>
    <property type="match status" value="1"/>
</dbReference>
<name>V8CEQ6_9HELI</name>
<comment type="similarity">
    <text evidence="5">Belongs to the 4-toluene sulfonate uptake permease (TSUP) (TC 2.A.102) family.</text>
</comment>
<evidence type="ECO:0000256" key="5">
    <source>
        <dbReference type="RuleBase" id="RU363041"/>
    </source>
</evidence>
<dbReference type="InterPro" id="IPR051598">
    <property type="entry name" value="TSUP/Inactive_protease-like"/>
</dbReference>
<dbReference type="PANTHER" id="PTHR43701:SF2">
    <property type="entry name" value="MEMBRANE TRANSPORTER PROTEIN YJNA-RELATED"/>
    <property type="match status" value="1"/>
</dbReference>